<proteinExistence type="predicted"/>
<keyword evidence="2" id="KW-1185">Reference proteome</keyword>
<name>A0A4Y9YF11_9AGAM</name>
<dbReference type="AlphaFoldDB" id="A0A4Y9YF11"/>
<accession>A0A4Y9YF11</accession>
<protein>
    <submittedName>
        <fullName evidence="1">Uncharacterized protein</fullName>
    </submittedName>
</protein>
<reference evidence="1 2" key="1">
    <citation type="submission" date="2019-02" db="EMBL/GenBank/DDBJ databases">
        <title>Genome sequencing of the rare red list fungi Dentipellis fragilis.</title>
        <authorList>
            <person name="Buettner E."/>
            <person name="Kellner H."/>
        </authorList>
    </citation>
    <scope>NUCLEOTIDE SEQUENCE [LARGE SCALE GENOMIC DNA]</scope>
    <source>
        <strain evidence="1 2">DSM 105465</strain>
    </source>
</reference>
<evidence type="ECO:0000313" key="1">
    <source>
        <dbReference type="EMBL" id="TFY60782.1"/>
    </source>
</evidence>
<evidence type="ECO:0000313" key="2">
    <source>
        <dbReference type="Proteomes" id="UP000298327"/>
    </source>
</evidence>
<dbReference type="EMBL" id="SEOQ01000544">
    <property type="protein sequence ID" value="TFY60782.1"/>
    <property type="molecule type" value="Genomic_DNA"/>
</dbReference>
<organism evidence="1 2">
    <name type="scientific">Dentipellis fragilis</name>
    <dbReference type="NCBI Taxonomy" id="205917"/>
    <lineage>
        <taxon>Eukaryota</taxon>
        <taxon>Fungi</taxon>
        <taxon>Dikarya</taxon>
        <taxon>Basidiomycota</taxon>
        <taxon>Agaricomycotina</taxon>
        <taxon>Agaricomycetes</taxon>
        <taxon>Russulales</taxon>
        <taxon>Hericiaceae</taxon>
        <taxon>Dentipellis</taxon>
    </lineage>
</organism>
<dbReference type="Proteomes" id="UP000298327">
    <property type="component" value="Unassembled WGS sequence"/>
</dbReference>
<gene>
    <name evidence="1" type="ORF">EVG20_g7295</name>
</gene>
<comment type="caution">
    <text evidence="1">The sequence shown here is derived from an EMBL/GenBank/DDBJ whole genome shotgun (WGS) entry which is preliminary data.</text>
</comment>
<sequence length="183" mass="20506">MTRHSTSSGPPFVDDNARTRRAVSGTCELNGTAKETPRYWAQCEYPATWPLKIMLTLSRFSYGSSGAAVCKTGAVRVTEAILSPDRHRDLPPSHLDYACSYRDRSLDTLAGSHAQLTRVRLCMERRDARHVIRALKPNSRKEFLDGKSCADCCRDISGVIDLCGELPGRHARRRMQRLLLDIS</sequence>